<sequence length="225" mass="24585">MRRYPRKCKRVVSKNSVVGVAEIGGRVRTRARALAVAAAAAAAAASSSGSTAGKGIRKVGSGERRLASMHAELRSRRRTVIATKASVIYAKETNCSSGTSGRMSASCCSSNASSELVKDPFAVVGPEEESGEDEMTMHSHCKERRETKASSEFRESEDLESIARLPEANSHLRSAVHKMPSQLEIEEFFAAAEKDLKKSFIEKYNFDIVEDVPLEGRYQWDPTKP</sequence>
<dbReference type="GO" id="GO:0004861">
    <property type="term" value="F:cyclin-dependent protein serine/threonine kinase inhibitor activity"/>
    <property type="evidence" value="ECO:0007669"/>
    <property type="project" value="InterPro"/>
</dbReference>
<keyword evidence="3" id="KW-0649">Protein kinase inhibitor</keyword>
<reference evidence="6" key="1">
    <citation type="submission" date="2023-05" db="EMBL/GenBank/DDBJ databases">
        <title>Nepenthes gracilis genome sequencing.</title>
        <authorList>
            <person name="Fukushima K."/>
        </authorList>
    </citation>
    <scope>NUCLEOTIDE SEQUENCE</scope>
    <source>
        <strain evidence="6">SING2019-196</strain>
    </source>
</reference>
<dbReference type="Proteomes" id="UP001279734">
    <property type="component" value="Unassembled WGS sequence"/>
</dbReference>
<organism evidence="6 7">
    <name type="scientific">Nepenthes gracilis</name>
    <name type="common">Slender pitcher plant</name>
    <dbReference type="NCBI Taxonomy" id="150966"/>
    <lineage>
        <taxon>Eukaryota</taxon>
        <taxon>Viridiplantae</taxon>
        <taxon>Streptophyta</taxon>
        <taxon>Embryophyta</taxon>
        <taxon>Tracheophyta</taxon>
        <taxon>Spermatophyta</taxon>
        <taxon>Magnoliopsida</taxon>
        <taxon>eudicotyledons</taxon>
        <taxon>Gunneridae</taxon>
        <taxon>Pentapetalae</taxon>
        <taxon>Caryophyllales</taxon>
        <taxon>Nepenthaceae</taxon>
        <taxon>Nepenthes</taxon>
    </lineage>
</organism>
<dbReference type="PIRSF" id="PIRSF017811">
    <property type="entry name" value="CDK_inhib_pln"/>
    <property type="match status" value="1"/>
</dbReference>
<dbReference type="PANTHER" id="PTHR46776">
    <property type="entry name" value="CYCLIN-DEPENDENT KINASE INHIBITOR 4-RELATED"/>
    <property type="match status" value="1"/>
</dbReference>
<evidence type="ECO:0000256" key="1">
    <source>
        <dbReference type="ARBA" id="ARBA00004642"/>
    </source>
</evidence>
<evidence type="ECO:0000256" key="3">
    <source>
        <dbReference type="ARBA" id="ARBA00023013"/>
    </source>
</evidence>
<feature type="domain" description="Cyclin-dependent kinase inhibitor" evidence="5">
    <location>
        <begin position="179"/>
        <end position="221"/>
    </location>
</feature>
<dbReference type="GO" id="GO:0005654">
    <property type="term" value="C:nucleoplasm"/>
    <property type="evidence" value="ECO:0007669"/>
    <property type="project" value="UniProtKB-SubCell"/>
</dbReference>
<dbReference type="InterPro" id="IPR044275">
    <property type="entry name" value="KRP"/>
</dbReference>
<evidence type="ECO:0000313" key="6">
    <source>
        <dbReference type="EMBL" id="GMH25232.1"/>
    </source>
</evidence>
<comment type="similarity">
    <text evidence="2">Belongs to the CDI family. ICK/KRP subfamily.</text>
</comment>
<dbReference type="EMBL" id="BSYO01000029">
    <property type="protein sequence ID" value="GMH25232.1"/>
    <property type="molecule type" value="Genomic_DNA"/>
</dbReference>
<keyword evidence="4" id="KW-0131">Cell cycle</keyword>
<dbReference type="Gene3D" id="4.10.365.10">
    <property type="entry name" value="p27"/>
    <property type="match status" value="1"/>
</dbReference>
<evidence type="ECO:0000313" key="7">
    <source>
        <dbReference type="Proteomes" id="UP001279734"/>
    </source>
</evidence>
<keyword evidence="7" id="KW-1185">Reference proteome</keyword>
<accession>A0AAD3TB40</accession>
<dbReference type="AlphaFoldDB" id="A0AAD3TB40"/>
<proteinExistence type="inferred from homology"/>
<dbReference type="InterPro" id="IPR044898">
    <property type="entry name" value="CDI_dom_sf"/>
</dbReference>
<protein>
    <recommendedName>
        <fullName evidence="5">Cyclin-dependent kinase inhibitor domain-containing protein</fullName>
    </recommendedName>
</protein>
<evidence type="ECO:0000256" key="2">
    <source>
        <dbReference type="ARBA" id="ARBA00010274"/>
    </source>
</evidence>
<comment type="caution">
    <text evidence="6">The sequence shown here is derived from an EMBL/GenBank/DDBJ whole genome shotgun (WGS) entry which is preliminary data.</text>
</comment>
<comment type="subcellular location">
    <subcellularLocation>
        <location evidence="1">Nucleus</location>
        <location evidence="1">Nucleoplasm</location>
    </subcellularLocation>
</comment>
<dbReference type="Pfam" id="PF02234">
    <property type="entry name" value="CDI"/>
    <property type="match status" value="1"/>
</dbReference>
<dbReference type="InterPro" id="IPR003175">
    <property type="entry name" value="CDI_dom"/>
</dbReference>
<dbReference type="GO" id="GO:0051726">
    <property type="term" value="P:regulation of cell cycle"/>
    <property type="evidence" value="ECO:0007669"/>
    <property type="project" value="InterPro"/>
</dbReference>
<name>A0AAD3TB40_NEPGR</name>
<gene>
    <name evidence="6" type="ORF">Nepgr_027075</name>
</gene>
<evidence type="ECO:0000256" key="4">
    <source>
        <dbReference type="ARBA" id="ARBA00023306"/>
    </source>
</evidence>
<evidence type="ECO:0000259" key="5">
    <source>
        <dbReference type="Pfam" id="PF02234"/>
    </source>
</evidence>